<keyword evidence="16" id="KW-1185">Reference proteome</keyword>
<keyword evidence="10 13" id="KW-1133">Transmembrane helix</keyword>
<evidence type="ECO:0000256" key="13">
    <source>
        <dbReference type="SAM" id="Phobius"/>
    </source>
</evidence>
<evidence type="ECO:0000256" key="8">
    <source>
        <dbReference type="ARBA" id="ARBA00022741"/>
    </source>
</evidence>
<dbReference type="InterPro" id="IPR026050">
    <property type="entry name" value="C1GALT1/C1GALT1_chp1"/>
</dbReference>
<evidence type="ECO:0000256" key="6">
    <source>
        <dbReference type="ARBA" id="ARBA00022679"/>
    </source>
</evidence>
<comment type="subcellular location">
    <subcellularLocation>
        <location evidence="1">Membrane</location>
        <topology evidence="1">Single-pass type II membrane protein</topology>
    </subcellularLocation>
</comment>
<accession>A0A6A6Z2U9</accession>
<dbReference type="AlphaFoldDB" id="A0A6A6Z2U9"/>
<feature type="compositionally biased region" description="Basic and acidic residues" evidence="12">
    <location>
        <begin position="394"/>
        <end position="409"/>
    </location>
</feature>
<evidence type="ECO:0000256" key="12">
    <source>
        <dbReference type="SAM" id="MobiDB-lite"/>
    </source>
</evidence>
<gene>
    <name evidence="15 17" type="ORF">BDZ99DRAFT_458602</name>
</gene>
<keyword evidence="11 13" id="KW-0472">Membrane</keyword>
<evidence type="ECO:0000313" key="15">
    <source>
        <dbReference type="EMBL" id="KAF2814594.1"/>
    </source>
</evidence>
<dbReference type="InterPro" id="IPR003378">
    <property type="entry name" value="Fringe-like_glycosylTrfase"/>
</dbReference>
<dbReference type="GO" id="GO:0016263">
    <property type="term" value="F:glycoprotein-N-acetylgalactosamine 3-beta-galactosyltransferase activity"/>
    <property type="evidence" value="ECO:0007669"/>
    <property type="project" value="UniProtKB-EC"/>
</dbReference>
<dbReference type="PANTHER" id="PTHR23033:SF40">
    <property type="entry name" value="APPLE DOMAIN-CONTAINING PROTEIN"/>
    <property type="match status" value="1"/>
</dbReference>
<dbReference type="Pfam" id="PF02434">
    <property type="entry name" value="Fringe"/>
    <property type="match status" value="1"/>
</dbReference>
<name>A0A6A6Z2U9_9PEZI</name>
<dbReference type="GO" id="GO:0000166">
    <property type="term" value="F:nucleotide binding"/>
    <property type="evidence" value="ECO:0007669"/>
    <property type="project" value="UniProtKB-KW"/>
</dbReference>
<evidence type="ECO:0000259" key="14">
    <source>
        <dbReference type="Pfam" id="PF02434"/>
    </source>
</evidence>
<feature type="transmembrane region" description="Helical" evidence="13">
    <location>
        <begin position="6"/>
        <end position="24"/>
    </location>
</feature>
<reference evidence="17" key="3">
    <citation type="submission" date="2025-04" db="UniProtKB">
        <authorList>
            <consortium name="RefSeq"/>
        </authorList>
    </citation>
    <scope>IDENTIFICATION</scope>
    <source>
        <strain evidence="17">CBS 304.34</strain>
    </source>
</reference>
<evidence type="ECO:0000256" key="9">
    <source>
        <dbReference type="ARBA" id="ARBA00022968"/>
    </source>
</evidence>
<evidence type="ECO:0000256" key="3">
    <source>
        <dbReference type="ARBA" id="ARBA00006462"/>
    </source>
</evidence>
<keyword evidence="8" id="KW-0547">Nucleotide-binding</keyword>
<reference evidence="15 17" key="1">
    <citation type="journal article" date="2020" name="Stud. Mycol.">
        <title>101 Dothideomycetes genomes: a test case for predicting lifestyles and emergence of pathogens.</title>
        <authorList>
            <person name="Haridas S."/>
            <person name="Albert R."/>
            <person name="Binder M."/>
            <person name="Bloem J."/>
            <person name="Labutti K."/>
            <person name="Salamov A."/>
            <person name="Andreopoulos B."/>
            <person name="Baker S."/>
            <person name="Barry K."/>
            <person name="Bills G."/>
            <person name="Bluhm B."/>
            <person name="Cannon C."/>
            <person name="Castanera R."/>
            <person name="Culley D."/>
            <person name="Daum C."/>
            <person name="Ezra D."/>
            <person name="Gonzalez J."/>
            <person name="Henrissat B."/>
            <person name="Kuo A."/>
            <person name="Liang C."/>
            <person name="Lipzen A."/>
            <person name="Lutzoni F."/>
            <person name="Magnuson J."/>
            <person name="Mondo S."/>
            <person name="Nolan M."/>
            <person name="Ohm R."/>
            <person name="Pangilinan J."/>
            <person name="Park H.-J."/>
            <person name="Ramirez L."/>
            <person name="Alfaro M."/>
            <person name="Sun H."/>
            <person name="Tritt A."/>
            <person name="Yoshinaga Y."/>
            <person name="Zwiers L.-H."/>
            <person name="Turgeon B."/>
            <person name="Goodwin S."/>
            <person name="Spatafora J."/>
            <person name="Crous P."/>
            <person name="Grigoriev I."/>
        </authorList>
    </citation>
    <scope>NUCLEOTIDE SEQUENCE</scope>
    <source>
        <strain evidence="15 17">CBS 304.34</strain>
    </source>
</reference>
<dbReference type="RefSeq" id="XP_033581558.1">
    <property type="nucleotide sequence ID" value="XM_033718950.1"/>
</dbReference>
<dbReference type="Gene3D" id="3.90.550.50">
    <property type="match status" value="1"/>
</dbReference>
<dbReference type="GO" id="GO:0016020">
    <property type="term" value="C:membrane"/>
    <property type="evidence" value="ECO:0007669"/>
    <property type="project" value="UniProtKB-SubCell"/>
</dbReference>
<feature type="domain" description="Fringe-like glycosyltransferase" evidence="14">
    <location>
        <begin position="188"/>
        <end position="260"/>
    </location>
</feature>
<sequence length="501" mass="57801">MPRSLWLIPRILLAGLMIYGFLWVRSFPRTWDDAPAKQAPKQDAGKKGGHNHPPDHKAKPKPPPANPEKVVVSIKTGATEAFDKLPSQLLLTDSKYLSNLLLFSDLEQDIGAFHLHDVLSNISEKHTVNNTDFDLYRQQYEYWALGLDIGALKSVPDPNPDWRTKGHNAAWALDKYKNLHMLQRAWQYRPSRHWYLFIDTDTYVSRRNLYEWLGQHDHTKPWYFGVPTQNPHFKDGDTYPFGHGGSGFVLSGEAMKRFAVDKAGIPQRWDKRIAKMWFGDYVTAAALHEELGLNITSSFPEFSGMKPSTIPYSAELWCGPVVALHHVRPEESCAMWQFEREREGKRAPMTFQELWKKFIKTEELGEPREDWDNLSSDFSNVKWNIVFKKKDEKPKAKRSEAEEAGKEEPASDDPDESFEACEKACAMHENCMQYSFSNSTAPNFNKNGETKCHLSSSFRVGSMREPDQIVSKKNPTIWRSWKSGWRRDRFELWAAQQKCGE</sequence>
<comment type="similarity">
    <text evidence="3">Belongs to the glycosyltransferase 31 family. Beta3-Gal-T subfamily.</text>
</comment>
<evidence type="ECO:0000313" key="17">
    <source>
        <dbReference type="RefSeq" id="XP_033581558.1"/>
    </source>
</evidence>
<reference evidence="17" key="2">
    <citation type="submission" date="2020-04" db="EMBL/GenBank/DDBJ databases">
        <authorList>
            <consortium name="NCBI Genome Project"/>
        </authorList>
    </citation>
    <scope>NUCLEOTIDE SEQUENCE</scope>
    <source>
        <strain evidence="17">CBS 304.34</strain>
    </source>
</reference>
<evidence type="ECO:0000313" key="16">
    <source>
        <dbReference type="Proteomes" id="UP000504636"/>
    </source>
</evidence>
<dbReference type="Proteomes" id="UP000504636">
    <property type="component" value="Unplaced"/>
</dbReference>
<evidence type="ECO:0000256" key="2">
    <source>
        <dbReference type="ARBA" id="ARBA00004922"/>
    </source>
</evidence>
<keyword evidence="7 13" id="KW-0812">Transmembrane</keyword>
<evidence type="ECO:0000256" key="7">
    <source>
        <dbReference type="ARBA" id="ARBA00022692"/>
    </source>
</evidence>
<dbReference type="OrthoDB" id="414175at2759"/>
<keyword evidence="6" id="KW-0808">Transferase</keyword>
<keyword evidence="5" id="KW-0328">Glycosyltransferase</keyword>
<feature type="region of interest" description="Disordered" evidence="12">
    <location>
        <begin position="394"/>
        <end position="417"/>
    </location>
</feature>
<organism evidence="15">
    <name type="scientific">Mytilinidion resinicola</name>
    <dbReference type="NCBI Taxonomy" id="574789"/>
    <lineage>
        <taxon>Eukaryota</taxon>
        <taxon>Fungi</taxon>
        <taxon>Dikarya</taxon>
        <taxon>Ascomycota</taxon>
        <taxon>Pezizomycotina</taxon>
        <taxon>Dothideomycetes</taxon>
        <taxon>Pleosporomycetidae</taxon>
        <taxon>Mytilinidiales</taxon>
        <taxon>Mytilinidiaceae</taxon>
        <taxon>Mytilinidion</taxon>
    </lineage>
</organism>
<feature type="region of interest" description="Disordered" evidence="12">
    <location>
        <begin position="34"/>
        <end position="69"/>
    </location>
</feature>
<proteinExistence type="inferred from homology"/>
<evidence type="ECO:0000256" key="5">
    <source>
        <dbReference type="ARBA" id="ARBA00022676"/>
    </source>
</evidence>
<dbReference type="GeneID" id="54459843"/>
<evidence type="ECO:0000256" key="4">
    <source>
        <dbReference type="ARBA" id="ARBA00012557"/>
    </source>
</evidence>
<comment type="pathway">
    <text evidence="2">Protein modification; protein glycosylation.</text>
</comment>
<keyword evidence="9" id="KW-0735">Signal-anchor</keyword>
<dbReference type="EC" id="2.4.1.122" evidence="4"/>
<evidence type="ECO:0000256" key="1">
    <source>
        <dbReference type="ARBA" id="ARBA00004606"/>
    </source>
</evidence>
<evidence type="ECO:0000256" key="10">
    <source>
        <dbReference type="ARBA" id="ARBA00022989"/>
    </source>
</evidence>
<evidence type="ECO:0000256" key="11">
    <source>
        <dbReference type="ARBA" id="ARBA00023136"/>
    </source>
</evidence>
<dbReference type="PANTHER" id="PTHR23033">
    <property type="entry name" value="BETA1,3-GALACTOSYLTRANSFERASE"/>
    <property type="match status" value="1"/>
</dbReference>
<dbReference type="EMBL" id="MU003694">
    <property type="protein sequence ID" value="KAF2814594.1"/>
    <property type="molecule type" value="Genomic_DNA"/>
</dbReference>
<protein>
    <recommendedName>
        <fullName evidence="4">N-acetylgalactosaminide beta-1,3-galactosyltransferase</fullName>
        <ecNumber evidence="4">2.4.1.122</ecNumber>
    </recommendedName>
</protein>